<dbReference type="Gene3D" id="1.10.1820.10">
    <property type="entry name" value="protein kinase ck2 holoenzyme, chain C, domain 1"/>
    <property type="match status" value="1"/>
</dbReference>
<dbReference type="OrthoDB" id="2275560at2759"/>
<gene>
    <name evidence="5" type="ORF">Amon01_000127900</name>
</gene>
<dbReference type="SMART" id="SM01085">
    <property type="entry name" value="CK_II_beta"/>
    <property type="match status" value="1"/>
</dbReference>
<dbReference type="PRINTS" id="PR00472">
    <property type="entry name" value="CASNKINASEII"/>
</dbReference>
<dbReference type="EMBL" id="BSXU01000385">
    <property type="protein sequence ID" value="GMG20504.1"/>
    <property type="molecule type" value="Genomic_DNA"/>
</dbReference>
<dbReference type="PANTHER" id="PTHR11740:SF0">
    <property type="entry name" value="CASEIN KINASE II SUBUNIT BETA"/>
    <property type="match status" value="1"/>
</dbReference>
<organism evidence="5 6">
    <name type="scientific">Ambrosiozyma monospora</name>
    <name type="common">Yeast</name>
    <name type="synonym">Endomycopsis monosporus</name>
    <dbReference type="NCBI Taxonomy" id="43982"/>
    <lineage>
        <taxon>Eukaryota</taxon>
        <taxon>Fungi</taxon>
        <taxon>Dikarya</taxon>
        <taxon>Ascomycota</taxon>
        <taxon>Saccharomycotina</taxon>
        <taxon>Pichiomycetes</taxon>
        <taxon>Pichiales</taxon>
        <taxon>Pichiaceae</taxon>
        <taxon>Ambrosiozyma</taxon>
    </lineage>
</organism>
<dbReference type="SUPFAM" id="SSF57798">
    <property type="entry name" value="Casein kinase II beta subunit"/>
    <property type="match status" value="1"/>
</dbReference>
<dbReference type="PROSITE" id="PS01101">
    <property type="entry name" value="CK2_BETA"/>
    <property type="match status" value="1"/>
</dbReference>
<dbReference type="FunFam" id="2.20.25.20:FF:000001">
    <property type="entry name" value="Casein kinase II subunit beta"/>
    <property type="match status" value="1"/>
</dbReference>
<evidence type="ECO:0000256" key="3">
    <source>
        <dbReference type="RuleBase" id="RU361268"/>
    </source>
</evidence>
<dbReference type="Pfam" id="PF01214">
    <property type="entry name" value="CK_II_beta"/>
    <property type="match status" value="1"/>
</dbReference>
<comment type="caution">
    <text evidence="5">The sequence shown here is derived from an EMBL/GenBank/DDBJ whole genome shotgun (WGS) entry which is preliminary data.</text>
</comment>
<dbReference type="PANTHER" id="PTHR11740">
    <property type="entry name" value="CASEIN KINASE II SUBUNIT BETA"/>
    <property type="match status" value="1"/>
</dbReference>
<evidence type="ECO:0000256" key="1">
    <source>
        <dbReference type="ARBA" id="ARBA00006941"/>
    </source>
</evidence>
<evidence type="ECO:0000256" key="2">
    <source>
        <dbReference type="ARBA" id="ARBA00045899"/>
    </source>
</evidence>
<dbReference type="InterPro" id="IPR000704">
    <property type="entry name" value="Casein_kinase_II_reg-sub"/>
</dbReference>
<dbReference type="GO" id="GO:0030291">
    <property type="term" value="F:protein serine/threonine kinase inhibitor activity"/>
    <property type="evidence" value="ECO:0007669"/>
    <property type="project" value="UniProtKB-ARBA"/>
</dbReference>
<dbReference type="GO" id="GO:0005737">
    <property type="term" value="C:cytoplasm"/>
    <property type="evidence" value="ECO:0007669"/>
    <property type="project" value="TreeGrafter"/>
</dbReference>
<dbReference type="Gene3D" id="2.20.25.20">
    <property type="match status" value="1"/>
</dbReference>
<dbReference type="GO" id="GO:0005956">
    <property type="term" value="C:protein kinase CK2 complex"/>
    <property type="evidence" value="ECO:0007669"/>
    <property type="project" value="UniProtKB-UniRule"/>
</dbReference>
<dbReference type="InterPro" id="IPR035991">
    <property type="entry name" value="Casein_kinase_II_beta-like"/>
</dbReference>
<evidence type="ECO:0000313" key="5">
    <source>
        <dbReference type="EMBL" id="GMG20504.1"/>
    </source>
</evidence>
<dbReference type="GO" id="GO:0034456">
    <property type="term" value="C:UTP-C complex"/>
    <property type="evidence" value="ECO:0007669"/>
    <property type="project" value="TreeGrafter"/>
</dbReference>
<accession>A0A9W6YSV3</accession>
<comment type="similarity">
    <text evidence="1 3">Belongs to the casein kinase 2 subunit beta family.</text>
</comment>
<evidence type="ECO:0000313" key="6">
    <source>
        <dbReference type="Proteomes" id="UP001165063"/>
    </source>
</evidence>
<comment type="subunit">
    <text evidence="3">Tetramer of two alpha and two beta subunits.</text>
</comment>
<reference evidence="5" key="1">
    <citation type="submission" date="2023-04" db="EMBL/GenBank/DDBJ databases">
        <title>Ambrosiozyma monospora NBRC 1965.</title>
        <authorList>
            <person name="Ichikawa N."/>
            <person name="Sato H."/>
            <person name="Tonouchi N."/>
        </authorList>
    </citation>
    <scope>NUCLEOTIDE SEQUENCE</scope>
    <source>
        <strain evidence="5">NBRC 1965</strain>
    </source>
</reference>
<dbReference type="GO" id="GO:0006359">
    <property type="term" value="P:regulation of transcription by RNA polymerase III"/>
    <property type="evidence" value="ECO:0007669"/>
    <property type="project" value="TreeGrafter"/>
</dbReference>
<protein>
    <recommendedName>
        <fullName evidence="3">Casein kinase II subunit beta</fullName>
        <shortName evidence="3">CK II beta</shortName>
    </recommendedName>
</protein>
<dbReference type="InterPro" id="IPR016149">
    <property type="entry name" value="Casein_kin_II_reg-sub_N"/>
</dbReference>
<feature type="compositionally biased region" description="Acidic residues" evidence="4">
    <location>
        <begin position="251"/>
        <end position="272"/>
    </location>
</feature>
<dbReference type="AlphaFoldDB" id="A0A9W6YSV3"/>
<dbReference type="FunFam" id="1.10.1820.10:FF:000005">
    <property type="entry name" value="Casein kinase II subunit beta"/>
    <property type="match status" value="1"/>
</dbReference>
<keyword evidence="6" id="KW-1185">Reference proteome</keyword>
<feature type="compositionally biased region" description="Basic and acidic residues" evidence="4">
    <location>
        <begin position="240"/>
        <end position="250"/>
    </location>
</feature>
<name>A0A9W6YSV3_AMBMO</name>
<evidence type="ECO:0000256" key="4">
    <source>
        <dbReference type="SAM" id="MobiDB-lite"/>
    </source>
</evidence>
<sequence length="289" mass="33233">MNLSNDIDTDSSEEMMAWITQYCSMFGHDYFVEVAPEFIEDDFNLTGLSSIVPFFRDALDVILDLEPDAPIKPSNVPLVEHAAELLYGLIHARFILTKQGLHLMAEKYEENCFGSCPRYYCEGMHLIPVGRYDQPGIETVRLYCPNCNDIYLPSSSRYLNIDGAFFGTSFAGLFIKMFPEIEKQCKERSKSQFSLKLFGFKLNEKALCGPRMKWLRQYPKTPSEIAEFDQCEFESPAVEELTHEEDQRDTLDEDDKDDIDDDEDDDEEDEELQDVRMSAGESMMSIAKD</sequence>
<dbReference type="Proteomes" id="UP001165063">
    <property type="component" value="Unassembled WGS sequence"/>
</dbReference>
<comment type="function">
    <text evidence="2 3">Regulatory subunit of casein kinase II/CK2. As part of the kinase complex regulates the basal catalytic activity of the alpha subunit a constitutively active serine/threonine-protein kinase that phosphorylates a large number of substrates containing acidic residues C-terminal to the phosphorylated serine or threonine.</text>
</comment>
<feature type="region of interest" description="Disordered" evidence="4">
    <location>
        <begin position="236"/>
        <end position="289"/>
    </location>
</feature>
<proteinExistence type="inferred from homology"/>